<keyword evidence="1" id="KW-0378">Hydrolase</keyword>
<name>A0ABS3CRI1_9ALTE</name>
<dbReference type="Pfam" id="PF00326">
    <property type="entry name" value="Peptidase_S9"/>
    <property type="match status" value="1"/>
</dbReference>
<keyword evidence="4" id="KW-1185">Reference proteome</keyword>
<evidence type="ECO:0000313" key="3">
    <source>
        <dbReference type="EMBL" id="MBN7819718.1"/>
    </source>
</evidence>
<dbReference type="InterPro" id="IPR011042">
    <property type="entry name" value="6-blade_b-propeller_TolB-like"/>
</dbReference>
<accession>A0ABS3CRI1</accession>
<proteinExistence type="predicted"/>
<evidence type="ECO:0000313" key="4">
    <source>
        <dbReference type="Proteomes" id="UP000663992"/>
    </source>
</evidence>
<evidence type="ECO:0000259" key="2">
    <source>
        <dbReference type="Pfam" id="PF00326"/>
    </source>
</evidence>
<dbReference type="InterPro" id="IPR029058">
    <property type="entry name" value="AB_hydrolase_fold"/>
</dbReference>
<dbReference type="Gene3D" id="2.120.10.30">
    <property type="entry name" value="TolB, C-terminal domain"/>
    <property type="match status" value="1"/>
</dbReference>
<gene>
    <name evidence="3" type="ORF">J0A65_07565</name>
</gene>
<comment type="caution">
    <text evidence="3">The sequence shown here is derived from an EMBL/GenBank/DDBJ whole genome shotgun (WGS) entry which is preliminary data.</text>
</comment>
<dbReference type="SUPFAM" id="SSF82171">
    <property type="entry name" value="DPP6 N-terminal domain-like"/>
    <property type="match status" value="1"/>
</dbReference>
<evidence type="ECO:0000256" key="1">
    <source>
        <dbReference type="ARBA" id="ARBA00022801"/>
    </source>
</evidence>
<dbReference type="PANTHER" id="PTHR42776">
    <property type="entry name" value="SERINE PEPTIDASE S9 FAMILY MEMBER"/>
    <property type="match status" value="1"/>
</dbReference>
<dbReference type="EMBL" id="JAFKCS010000005">
    <property type="protein sequence ID" value="MBN7819718.1"/>
    <property type="molecule type" value="Genomic_DNA"/>
</dbReference>
<dbReference type="InterPro" id="IPR001375">
    <property type="entry name" value="Peptidase_S9_cat"/>
</dbReference>
<sequence length="796" mass="89272">MLLAIPLSLQATTEQDEGYRSPPQIIADLVDAPRAPGVTVSDDKKWLAFMERPSTQTLAELAQPEEKLAGLKINPTIFAPSRAQGYKGIRIKSVDGSVDTTLSNLPQGKIMDVSFAPDSQKLAFVLENEQGLTLWIYHLANKRLHKASDRFISASLRGEKYLWLDDASGLYTRLTVASADARPRQTLAATKPVIQTTDGKKAAVRTYSDLLKSPYDEALFEFLTRSQLARIDLSGKVTLLGEAGMISEYAPSPDGQYLLVSQLQKPFSYMVPYSRFPELIEVWNTSGKVVRTLAKLPSGETIPKGFDSVREGPRDVHWRADVAATLVWAEALDGGDMSKEMAHHDAVYSLAAPFSAEPSEMLHLERRYSGIQWGNQSLAVVSEWRFSDRMLRSWKFQPADPKAQWVLFQERSYNDRYKDPGSFVRQRNQYGQSVIKIDNASQVYLSGRGASPQGNVPFLERYDFSNANKERLWQSEAPYYEQVMLVLDDKVSKLLTMRESQTEQPNFFVRDLSSGKLDKFSDFPHPSPGFVGISKERIQYQRADGVALNGTLYLPPGYDKSQGPLPVLMWAYPREFKDKDVASQVKDSPYEFVRVSYWGPMPHLAQGFAVFDDPTMAIVGDGDAEPNDSFRTQLVQSAEAAVKTLVDKGIADPNRIAIGGHSYGAFMVANLLAHSDLFKAGIARSGAYNRSLTPFGFQGEERSFWEAQDVYSTMSPFFHAEKINEPMLMLHGEDDPNSGTYPMQSERMFAALKGLGGKARLVMLPHEQHGYRARESLLHMLWEQHQWLETHVKTAK</sequence>
<feature type="domain" description="Peptidase S9 prolyl oligopeptidase catalytic" evidence="2">
    <location>
        <begin position="640"/>
        <end position="793"/>
    </location>
</feature>
<dbReference type="Proteomes" id="UP000663992">
    <property type="component" value="Unassembled WGS sequence"/>
</dbReference>
<dbReference type="SUPFAM" id="SSF53474">
    <property type="entry name" value="alpha/beta-Hydrolases"/>
    <property type="match status" value="1"/>
</dbReference>
<protein>
    <submittedName>
        <fullName evidence="3">Prolyl oligopeptidase family serine peptidase</fullName>
    </submittedName>
</protein>
<dbReference type="Gene3D" id="3.40.50.1820">
    <property type="entry name" value="alpha/beta hydrolase"/>
    <property type="match status" value="1"/>
</dbReference>
<reference evidence="3 4" key="1">
    <citation type="submission" date="2021-03" db="EMBL/GenBank/DDBJ databases">
        <title>novel species isolated from a fishpond in China.</title>
        <authorList>
            <person name="Lu H."/>
            <person name="Cai Z."/>
        </authorList>
    </citation>
    <scope>NUCLEOTIDE SEQUENCE [LARGE SCALE GENOMIC DNA]</scope>
    <source>
        <strain evidence="3 4">Y57</strain>
    </source>
</reference>
<organism evidence="3 4">
    <name type="scientific">Bowmanella yangjiangensis</name>
    <dbReference type="NCBI Taxonomy" id="2811230"/>
    <lineage>
        <taxon>Bacteria</taxon>
        <taxon>Pseudomonadati</taxon>
        <taxon>Pseudomonadota</taxon>
        <taxon>Gammaproteobacteria</taxon>
        <taxon>Alteromonadales</taxon>
        <taxon>Alteromonadaceae</taxon>
        <taxon>Bowmanella</taxon>
    </lineage>
</organism>
<dbReference type="PANTHER" id="PTHR42776:SF28">
    <property type="entry name" value="GLUTAMYL ENDOPEPTIDASE, CHLOROPLASTIC-RELATED"/>
    <property type="match status" value="1"/>
</dbReference>